<reference evidence="4 5" key="1">
    <citation type="submission" date="2018-05" db="EMBL/GenBank/DDBJ databases">
        <title>Genome of Sphingosinicella humi QZX222.</title>
        <authorList>
            <person name="Qiao Z."/>
            <person name="Wang G."/>
        </authorList>
    </citation>
    <scope>NUCLEOTIDE SEQUENCE [LARGE SCALE GENOMIC DNA]</scope>
    <source>
        <strain evidence="4 5">QZX222</strain>
    </source>
</reference>
<dbReference type="Gene3D" id="2.60.40.420">
    <property type="entry name" value="Cupredoxins - blue copper proteins"/>
    <property type="match status" value="1"/>
</dbReference>
<keyword evidence="5" id="KW-1185">Reference proteome</keyword>
<dbReference type="AlphaFoldDB" id="A0A2U2J6N4"/>
<dbReference type="EMBL" id="QFFF01000001">
    <property type="protein sequence ID" value="PWG03996.1"/>
    <property type="molecule type" value="Genomic_DNA"/>
</dbReference>
<dbReference type="CDD" id="cd00920">
    <property type="entry name" value="Cupredoxin"/>
    <property type="match status" value="1"/>
</dbReference>
<dbReference type="Proteomes" id="UP000245916">
    <property type="component" value="Unassembled WGS sequence"/>
</dbReference>
<dbReference type="OrthoDB" id="7408985at2"/>
<sequence length="126" mass="13929">MRNLLALPLLLLAPAQPDWSQAQTLTVNLSNYDFDPERLQLQSGRPYRLHLVNTSSDGHNFAAPNFFRAATIAPGDRERVKKGKVEVHAGETADIRLVAPAAGEYKLHCSHFMHGPMGMKGKIVVQ</sequence>
<gene>
    <name evidence="4" type="ORF">DF286_12320</name>
</gene>
<proteinExistence type="predicted"/>
<dbReference type="InterPro" id="IPR028096">
    <property type="entry name" value="EfeO_Cupredoxin"/>
</dbReference>
<evidence type="ECO:0000256" key="1">
    <source>
        <dbReference type="ARBA" id="ARBA00022723"/>
    </source>
</evidence>
<feature type="domain" description="EfeO-type cupredoxin-like" evidence="3">
    <location>
        <begin position="7"/>
        <end position="125"/>
    </location>
</feature>
<keyword evidence="2" id="KW-0186">Copper</keyword>
<dbReference type="PANTHER" id="PTHR38439">
    <property type="entry name" value="AURACYANIN-B"/>
    <property type="match status" value="1"/>
</dbReference>
<accession>A0A2U2J6N4</accession>
<dbReference type="InterPro" id="IPR033138">
    <property type="entry name" value="Cu_oxidase_CS"/>
</dbReference>
<comment type="caution">
    <text evidence="4">The sequence shown here is derived from an EMBL/GenBank/DDBJ whole genome shotgun (WGS) entry which is preliminary data.</text>
</comment>
<dbReference type="Pfam" id="PF13473">
    <property type="entry name" value="Cupredoxin_1"/>
    <property type="match status" value="1"/>
</dbReference>
<name>A0A2U2J6N4_9SPHN</name>
<dbReference type="GO" id="GO:0046872">
    <property type="term" value="F:metal ion binding"/>
    <property type="evidence" value="ECO:0007669"/>
    <property type="project" value="UniProtKB-KW"/>
</dbReference>
<dbReference type="PANTHER" id="PTHR38439:SF3">
    <property type="entry name" value="COPPER-RESISTANT CUPROPROTEIN COPI"/>
    <property type="match status" value="1"/>
</dbReference>
<dbReference type="InterPro" id="IPR050845">
    <property type="entry name" value="Cu-binding_ET"/>
</dbReference>
<dbReference type="InterPro" id="IPR008972">
    <property type="entry name" value="Cupredoxin"/>
</dbReference>
<evidence type="ECO:0000256" key="2">
    <source>
        <dbReference type="ARBA" id="ARBA00023008"/>
    </source>
</evidence>
<dbReference type="SUPFAM" id="SSF49503">
    <property type="entry name" value="Cupredoxins"/>
    <property type="match status" value="1"/>
</dbReference>
<keyword evidence="1" id="KW-0479">Metal-binding</keyword>
<protein>
    <submittedName>
        <fullName evidence="4">Copper-binding protein</fullName>
    </submittedName>
</protein>
<organism evidence="4 5">
    <name type="scientific">Allosphingosinicella humi</name>
    <dbReference type="NCBI Taxonomy" id="2068657"/>
    <lineage>
        <taxon>Bacteria</taxon>
        <taxon>Pseudomonadati</taxon>
        <taxon>Pseudomonadota</taxon>
        <taxon>Alphaproteobacteria</taxon>
        <taxon>Sphingomonadales</taxon>
        <taxon>Sphingomonadaceae</taxon>
        <taxon>Allosphingosinicella</taxon>
    </lineage>
</organism>
<evidence type="ECO:0000259" key="3">
    <source>
        <dbReference type="Pfam" id="PF13473"/>
    </source>
</evidence>
<evidence type="ECO:0000313" key="4">
    <source>
        <dbReference type="EMBL" id="PWG03996.1"/>
    </source>
</evidence>
<evidence type="ECO:0000313" key="5">
    <source>
        <dbReference type="Proteomes" id="UP000245916"/>
    </source>
</evidence>
<dbReference type="PROSITE" id="PS00079">
    <property type="entry name" value="MULTICOPPER_OXIDASE1"/>
    <property type="match status" value="1"/>
</dbReference>